<dbReference type="Pfam" id="PF12729">
    <property type="entry name" value="4HB_MCP_1"/>
    <property type="match status" value="1"/>
</dbReference>
<evidence type="ECO:0000313" key="4">
    <source>
        <dbReference type="EMBL" id="SHE83550.1"/>
    </source>
</evidence>
<keyword evidence="5" id="KW-1185">Reference proteome</keyword>
<dbReference type="Proteomes" id="UP000184462">
    <property type="component" value="Unassembled WGS sequence"/>
</dbReference>
<evidence type="ECO:0000256" key="2">
    <source>
        <dbReference type="SAM" id="Phobius"/>
    </source>
</evidence>
<keyword evidence="2" id="KW-0812">Transmembrane</keyword>
<dbReference type="InterPro" id="IPR024478">
    <property type="entry name" value="HlyB_4HB_MCP"/>
</dbReference>
<dbReference type="RefSeq" id="WP_073193227.1">
    <property type="nucleotide sequence ID" value="NZ_FQTW01000006.1"/>
</dbReference>
<gene>
    <name evidence="4" type="ORF">SAMN05444278_106117</name>
</gene>
<dbReference type="AlphaFoldDB" id="A0A1M4WQT9"/>
<reference evidence="4 5" key="1">
    <citation type="submission" date="2016-11" db="EMBL/GenBank/DDBJ databases">
        <authorList>
            <person name="Jaros S."/>
            <person name="Januszkiewicz K."/>
            <person name="Wedrychowicz H."/>
        </authorList>
    </citation>
    <scope>NUCLEOTIDE SEQUENCE [LARGE SCALE GENOMIC DNA]</scope>
    <source>
        <strain evidence="4 5">DSM 25661</strain>
    </source>
</reference>
<protein>
    <submittedName>
        <fullName evidence="4">Four helix bundle sensory module for signal transduction</fullName>
    </submittedName>
</protein>
<keyword evidence="2" id="KW-0472">Membrane</keyword>
<evidence type="ECO:0000256" key="1">
    <source>
        <dbReference type="SAM" id="Coils"/>
    </source>
</evidence>
<dbReference type="EMBL" id="FQTW01000006">
    <property type="protein sequence ID" value="SHE83550.1"/>
    <property type="molecule type" value="Genomic_DNA"/>
</dbReference>
<proteinExistence type="predicted"/>
<sequence length="200" mass="23344">MKLTKLKWAGALLFMMLVIIATNFVDRHNFEKVQDSINSIYKDRLVVNDIIFEINLLLQEKELAILEQDEAFYGRRNKEINTEINQLLEDFKATKLVPVEATTLNDLEQNLDQLYRLENKLGQAPQPYKELQIKINTLETNLHSLAKIQLEEGRRQLFIGKKAIASVDLYTKMEVYILIFLALLLLVTLFYRPKKTKTTN</sequence>
<keyword evidence="1" id="KW-0175">Coiled coil</keyword>
<feature type="transmembrane region" description="Helical" evidence="2">
    <location>
        <begin position="6"/>
        <end position="25"/>
    </location>
</feature>
<dbReference type="STRING" id="1155689.SAMN05444278_106117"/>
<feature type="transmembrane region" description="Helical" evidence="2">
    <location>
        <begin position="175"/>
        <end position="191"/>
    </location>
</feature>
<accession>A0A1M4WQT9</accession>
<organism evidence="4 5">
    <name type="scientific">Psychroflexus salarius</name>
    <dbReference type="NCBI Taxonomy" id="1155689"/>
    <lineage>
        <taxon>Bacteria</taxon>
        <taxon>Pseudomonadati</taxon>
        <taxon>Bacteroidota</taxon>
        <taxon>Flavobacteriia</taxon>
        <taxon>Flavobacteriales</taxon>
        <taxon>Flavobacteriaceae</taxon>
        <taxon>Psychroflexus</taxon>
    </lineage>
</organism>
<evidence type="ECO:0000259" key="3">
    <source>
        <dbReference type="Pfam" id="PF12729"/>
    </source>
</evidence>
<evidence type="ECO:0000313" key="5">
    <source>
        <dbReference type="Proteomes" id="UP000184462"/>
    </source>
</evidence>
<feature type="domain" description="Chemotaxis methyl-accepting receptor HlyB-like 4HB MCP" evidence="3">
    <location>
        <begin position="5"/>
        <end position="120"/>
    </location>
</feature>
<dbReference type="OrthoDB" id="979566at2"/>
<feature type="coiled-coil region" evidence="1">
    <location>
        <begin position="104"/>
        <end position="148"/>
    </location>
</feature>
<name>A0A1M4WQT9_9FLAO</name>
<keyword evidence="2" id="KW-1133">Transmembrane helix</keyword>